<dbReference type="AlphaFoldDB" id="A0A9D4RFA1"/>
<dbReference type="InterPro" id="IPR007110">
    <property type="entry name" value="Ig-like_dom"/>
</dbReference>
<proteinExistence type="predicted"/>
<dbReference type="InterPro" id="IPR036179">
    <property type="entry name" value="Ig-like_dom_sf"/>
</dbReference>
<dbReference type="SMART" id="SM00408">
    <property type="entry name" value="IGc2"/>
    <property type="match status" value="2"/>
</dbReference>
<dbReference type="SUPFAM" id="SSF48726">
    <property type="entry name" value="Immunoglobulin"/>
    <property type="match status" value="3"/>
</dbReference>
<keyword evidence="4" id="KW-0325">Glycoprotein</keyword>
<organism evidence="8 9">
    <name type="scientific">Dreissena polymorpha</name>
    <name type="common">Zebra mussel</name>
    <name type="synonym">Mytilus polymorpha</name>
    <dbReference type="NCBI Taxonomy" id="45954"/>
    <lineage>
        <taxon>Eukaryota</taxon>
        <taxon>Metazoa</taxon>
        <taxon>Spiralia</taxon>
        <taxon>Lophotrochozoa</taxon>
        <taxon>Mollusca</taxon>
        <taxon>Bivalvia</taxon>
        <taxon>Autobranchia</taxon>
        <taxon>Heteroconchia</taxon>
        <taxon>Euheterodonta</taxon>
        <taxon>Imparidentia</taxon>
        <taxon>Neoheterodontei</taxon>
        <taxon>Myida</taxon>
        <taxon>Dreissenoidea</taxon>
        <taxon>Dreissenidae</taxon>
        <taxon>Dreissena</taxon>
    </lineage>
</organism>
<name>A0A9D4RFA1_DREPO</name>
<dbReference type="PROSITE" id="PS50835">
    <property type="entry name" value="IG_LIKE"/>
    <property type="match status" value="2"/>
</dbReference>
<dbReference type="CDD" id="cd00096">
    <property type="entry name" value="Ig"/>
    <property type="match status" value="1"/>
</dbReference>
<keyword evidence="9" id="KW-1185">Reference proteome</keyword>
<keyword evidence="6" id="KW-1133">Transmembrane helix</keyword>
<keyword evidence="6" id="KW-0812">Transmembrane</keyword>
<dbReference type="Proteomes" id="UP000828390">
    <property type="component" value="Unassembled WGS sequence"/>
</dbReference>
<dbReference type="PANTHER" id="PTHR11640">
    <property type="entry name" value="NEPHRIN"/>
    <property type="match status" value="1"/>
</dbReference>
<feature type="transmembrane region" description="Helical" evidence="6">
    <location>
        <begin position="445"/>
        <end position="467"/>
    </location>
</feature>
<dbReference type="Gene3D" id="2.60.40.10">
    <property type="entry name" value="Immunoglobulins"/>
    <property type="match status" value="3"/>
</dbReference>
<dbReference type="OrthoDB" id="6108751at2759"/>
<comment type="caution">
    <text evidence="8">The sequence shown here is derived from an EMBL/GenBank/DDBJ whole genome shotgun (WGS) entry which is preliminary data.</text>
</comment>
<dbReference type="GO" id="GO:0005911">
    <property type="term" value="C:cell-cell junction"/>
    <property type="evidence" value="ECO:0007669"/>
    <property type="project" value="TreeGrafter"/>
</dbReference>
<gene>
    <name evidence="8" type="ORF">DPMN_029449</name>
</gene>
<dbReference type="GO" id="GO:0050839">
    <property type="term" value="F:cell adhesion molecule binding"/>
    <property type="evidence" value="ECO:0007669"/>
    <property type="project" value="TreeGrafter"/>
</dbReference>
<comment type="subcellular location">
    <subcellularLocation>
        <location evidence="1">Membrane</location>
        <topology evidence="1">Single-pass type I membrane protein</topology>
    </subcellularLocation>
</comment>
<dbReference type="Pfam" id="PF13927">
    <property type="entry name" value="Ig_3"/>
    <property type="match status" value="2"/>
</dbReference>
<dbReference type="PANTHER" id="PTHR11640:SF158">
    <property type="entry name" value="V-SET AND IMMUNOGLOBULIN DOMAIN-CONTAINING PROTEIN 10-LIKE 2"/>
    <property type="match status" value="1"/>
</dbReference>
<evidence type="ECO:0000256" key="3">
    <source>
        <dbReference type="ARBA" id="ARBA00023157"/>
    </source>
</evidence>
<feature type="domain" description="Ig-like" evidence="7">
    <location>
        <begin position="239"/>
        <end position="317"/>
    </location>
</feature>
<evidence type="ECO:0000256" key="1">
    <source>
        <dbReference type="ARBA" id="ARBA00004479"/>
    </source>
</evidence>
<evidence type="ECO:0000256" key="5">
    <source>
        <dbReference type="ARBA" id="ARBA00023319"/>
    </source>
</evidence>
<evidence type="ECO:0000313" key="9">
    <source>
        <dbReference type="Proteomes" id="UP000828390"/>
    </source>
</evidence>
<dbReference type="SMART" id="SM00409">
    <property type="entry name" value="IG"/>
    <property type="match status" value="3"/>
</dbReference>
<dbReference type="GO" id="GO:0098609">
    <property type="term" value="P:cell-cell adhesion"/>
    <property type="evidence" value="ECO:0007669"/>
    <property type="project" value="TreeGrafter"/>
</dbReference>
<reference evidence="8" key="1">
    <citation type="journal article" date="2019" name="bioRxiv">
        <title>The Genome of the Zebra Mussel, Dreissena polymorpha: A Resource for Invasive Species Research.</title>
        <authorList>
            <person name="McCartney M.A."/>
            <person name="Auch B."/>
            <person name="Kono T."/>
            <person name="Mallez S."/>
            <person name="Zhang Y."/>
            <person name="Obille A."/>
            <person name="Becker A."/>
            <person name="Abrahante J.E."/>
            <person name="Garbe J."/>
            <person name="Badalamenti J.P."/>
            <person name="Herman A."/>
            <person name="Mangelson H."/>
            <person name="Liachko I."/>
            <person name="Sullivan S."/>
            <person name="Sone E.D."/>
            <person name="Koren S."/>
            <person name="Silverstein K.A.T."/>
            <person name="Beckman K.B."/>
            <person name="Gohl D.M."/>
        </authorList>
    </citation>
    <scope>NUCLEOTIDE SEQUENCE</scope>
    <source>
        <strain evidence="8">Duluth1</strain>
        <tissue evidence="8">Whole animal</tissue>
    </source>
</reference>
<keyword evidence="5" id="KW-0393">Immunoglobulin domain</keyword>
<keyword evidence="2 6" id="KW-0472">Membrane</keyword>
<sequence>MDNRLTYSWIILSVLISTKGTIRISSYIVAHNKFNITCQWTGLATNVIFYRQTQTLAYPSAGGEHSRVDNVLQVTDPENECHIQSSLIVACVCFKYSAVSCIINNTLEEQLIVQWKCAIYINGDRIFSNITSLKTYEPAKITTFQVDAFQGVSHVTLKENNTAMLTCISEGFPIPEISLKRDTLAFGASIVQSEISIRSQLNKTFTNISRQKTGKYTCVASNEHGQSEQSLYLNILYPPSVIRTDNVYIKEGEGLNITCKYEPGNPPETAVHWKKEGIIYSNKTLLYPRVARTDAGNYSCIATNTYDNGHTNFTGVDFQRFILHVLFPVSRKIPVTDFSNYGNEANIYLGGEVTFSFSALANPLPTSAEYVWHKCSDTNCTEITNSSRSYIETYRDFSNLTVVNITESDYGMYILQVGNGIGKPHTEVYFLKRLSSLPTKPMTNMTVIGLLAGLSGTLILVIIFVLAEYVHRHLTQTETIDVGCQSVVPTTSYNDDTTVKLPFVPLDRLDVQGEAIALYSSAAQLEIYSQIDLQLVEEMISRNDGSTNETQLVTEPIRCNGVGPPEPDDEPQYIVGRCGR</sequence>
<dbReference type="InterPro" id="IPR013783">
    <property type="entry name" value="Ig-like_fold"/>
</dbReference>
<keyword evidence="3" id="KW-1015">Disulfide bond</keyword>
<protein>
    <recommendedName>
        <fullName evidence="7">Ig-like domain-containing protein</fullName>
    </recommendedName>
</protein>
<evidence type="ECO:0000256" key="6">
    <source>
        <dbReference type="SAM" id="Phobius"/>
    </source>
</evidence>
<accession>A0A9D4RFA1</accession>
<evidence type="ECO:0000259" key="7">
    <source>
        <dbReference type="PROSITE" id="PS50835"/>
    </source>
</evidence>
<reference evidence="8" key="2">
    <citation type="submission" date="2020-11" db="EMBL/GenBank/DDBJ databases">
        <authorList>
            <person name="McCartney M.A."/>
            <person name="Auch B."/>
            <person name="Kono T."/>
            <person name="Mallez S."/>
            <person name="Becker A."/>
            <person name="Gohl D.M."/>
            <person name="Silverstein K.A.T."/>
            <person name="Koren S."/>
            <person name="Bechman K.B."/>
            <person name="Herman A."/>
            <person name="Abrahante J.E."/>
            <person name="Garbe J."/>
        </authorList>
    </citation>
    <scope>NUCLEOTIDE SEQUENCE</scope>
    <source>
        <strain evidence="8">Duluth1</strain>
        <tissue evidence="8">Whole animal</tissue>
    </source>
</reference>
<dbReference type="InterPro" id="IPR003599">
    <property type="entry name" value="Ig_sub"/>
</dbReference>
<feature type="domain" description="Ig-like" evidence="7">
    <location>
        <begin position="138"/>
        <end position="234"/>
    </location>
</feature>
<evidence type="ECO:0000256" key="4">
    <source>
        <dbReference type="ARBA" id="ARBA00023180"/>
    </source>
</evidence>
<dbReference type="GO" id="GO:0005886">
    <property type="term" value="C:plasma membrane"/>
    <property type="evidence" value="ECO:0007669"/>
    <property type="project" value="TreeGrafter"/>
</dbReference>
<evidence type="ECO:0000256" key="2">
    <source>
        <dbReference type="ARBA" id="ARBA00023136"/>
    </source>
</evidence>
<dbReference type="InterPro" id="IPR051275">
    <property type="entry name" value="Cell_adhesion_signaling"/>
</dbReference>
<dbReference type="InterPro" id="IPR003598">
    <property type="entry name" value="Ig_sub2"/>
</dbReference>
<evidence type="ECO:0000313" key="8">
    <source>
        <dbReference type="EMBL" id="KAH3866386.1"/>
    </source>
</evidence>
<dbReference type="EMBL" id="JAIWYP010000002">
    <property type="protein sequence ID" value="KAH3866386.1"/>
    <property type="molecule type" value="Genomic_DNA"/>
</dbReference>